<dbReference type="Proteomes" id="UP000245678">
    <property type="component" value="Unassembled WGS sequence"/>
</dbReference>
<evidence type="ECO:0000313" key="1">
    <source>
        <dbReference type="EMBL" id="PWK76463.1"/>
    </source>
</evidence>
<evidence type="ECO:0000313" key="2">
    <source>
        <dbReference type="Proteomes" id="UP000245678"/>
    </source>
</evidence>
<comment type="caution">
    <text evidence="1">The sequence shown here is derived from an EMBL/GenBank/DDBJ whole genome shotgun (WGS) entry which is preliminary data.</text>
</comment>
<dbReference type="AlphaFoldDB" id="A0A316H7X7"/>
<dbReference type="EMBL" id="QGHA01000006">
    <property type="protein sequence ID" value="PWK76463.1"/>
    <property type="molecule type" value="Genomic_DNA"/>
</dbReference>
<protein>
    <submittedName>
        <fullName evidence="1">Uncharacterized protein</fullName>
    </submittedName>
</protein>
<organism evidence="1 2">
    <name type="scientific">Mucilaginibacter oryzae</name>
    <dbReference type="NCBI Taxonomy" id="468058"/>
    <lineage>
        <taxon>Bacteria</taxon>
        <taxon>Pseudomonadati</taxon>
        <taxon>Bacteroidota</taxon>
        <taxon>Sphingobacteriia</taxon>
        <taxon>Sphingobacteriales</taxon>
        <taxon>Sphingobacteriaceae</taxon>
        <taxon>Mucilaginibacter</taxon>
    </lineage>
</organism>
<accession>A0A316H7X7</accession>
<name>A0A316H7X7_9SPHI</name>
<gene>
    <name evidence="1" type="ORF">LX99_03329</name>
</gene>
<proteinExistence type="predicted"/>
<reference evidence="1 2" key="1">
    <citation type="submission" date="2018-05" db="EMBL/GenBank/DDBJ databases">
        <title>Genomic Encyclopedia of Archaeal and Bacterial Type Strains, Phase II (KMG-II): from individual species to whole genera.</title>
        <authorList>
            <person name="Goeker M."/>
        </authorList>
    </citation>
    <scope>NUCLEOTIDE SEQUENCE [LARGE SCALE GENOMIC DNA]</scope>
    <source>
        <strain evidence="1 2">DSM 19975</strain>
    </source>
</reference>
<keyword evidence="2" id="KW-1185">Reference proteome</keyword>
<sequence>MYNLRYGLNYLRHRFVANNRHGIHSPFVYKLIDTVIYDYSPQKVYREIAAYAKAHHPDKRLINTLPLKVYQLIYRLAVYFNPRVIAFAGDDNGVLSLSIKKAVPDAILTDVNRLSGYNSPDWVMIDASRGDIIHAFNDCLQYIQSQTIMLFFNIHRKMEIEAAWKVVKTNKRVMLSIDLFYIGLVFFKENRKEQEHFAIKY</sequence>